<gene>
    <name evidence="1" type="ORF">H8A87_09550</name>
</gene>
<dbReference type="InterPro" id="IPR038625">
    <property type="entry name" value="R_equi_Vir_sf"/>
</dbReference>
<dbReference type="RefSeq" id="WP_198689734.1">
    <property type="nucleotide sequence ID" value="NZ_CAWPUD010000032.1"/>
</dbReference>
<proteinExistence type="predicted"/>
<organism evidence="1 2">
    <name type="scientific">Xenorhabdus lircayensis</name>
    <dbReference type="NCBI Taxonomy" id="2763499"/>
    <lineage>
        <taxon>Bacteria</taxon>
        <taxon>Pseudomonadati</taxon>
        <taxon>Pseudomonadota</taxon>
        <taxon>Gammaproteobacteria</taxon>
        <taxon>Enterobacterales</taxon>
        <taxon>Morganellaceae</taxon>
        <taxon>Xenorhabdus</taxon>
    </lineage>
</organism>
<name>A0ABS0U4Z4_9GAMM</name>
<reference evidence="1 2" key="1">
    <citation type="submission" date="2020-08" db="EMBL/GenBank/DDBJ databases">
        <title>Description of Xenorhabdus lircayensis sp. nov., the symbiotic bacterium associated with the entomopathogenic nematode Steirnernema unicornum.</title>
        <authorList>
            <person name="Castaneda-Alvarez C."/>
            <person name="Prodan S."/>
            <person name="Zamorano A."/>
            <person name="San-Blas E."/>
            <person name="Aballay E."/>
        </authorList>
    </citation>
    <scope>NUCLEOTIDE SEQUENCE [LARGE SCALE GENOMIC DNA]</scope>
    <source>
        <strain evidence="1 2">VLS</strain>
    </source>
</reference>
<dbReference type="Proteomes" id="UP000696184">
    <property type="component" value="Unassembled WGS sequence"/>
</dbReference>
<dbReference type="EMBL" id="JACOII010000034">
    <property type="protein sequence ID" value="MBI6548959.1"/>
    <property type="molecule type" value="Genomic_DNA"/>
</dbReference>
<keyword evidence="2" id="KW-1185">Reference proteome</keyword>
<dbReference type="InterPro" id="IPR008810">
    <property type="entry name" value="R_equi_Vir"/>
</dbReference>
<protein>
    <submittedName>
        <fullName evidence="1">VapA/VapB family virulence-associated protein</fullName>
    </submittedName>
</protein>
<dbReference type="Gene3D" id="2.40.128.480">
    <property type="entry name" value="Rhodococcus equi virulence-associated protein"/>
    <property type="match status" value="1"/>
</dbReference>
<evidence type="ECO:0000313" key="2">
    <source>
        <dbReference type="Proteomes" id="UP000696184"/>
    </source>
</evidence>
<comment type="caution">
    <text evidence="1">The sequence shown here is derived from an EMBL/GenBank/DDBJ whole genome shotgun (WGS) entry which is preliminary data.</text>
</comment>
<sequence length="156" mass="17352">MNNKINENKNENEIRAQALQHFSADMKGKLEQSKIDEICKEVILGERNYLDNGYLSITSYIFYTSLELTLSSNFFFQGQGNSLGTPGVGSYWGKLYARDFNKLRANKDSFWCNSSPAIVTVLFFDKNNKILGFFAGAGISTVVSGTSGTGSWSDIQ</sequence>
<evidence type="ECO:0000313" key="1">
    <source>
        <dbReference type="EMBL" id="MBI6548959.1"/>
    </source>
</evidence>
<accession>A0ABS0U4Z4</accession>
<dbReference type="Pfam" id="PF05526">
    <property type="entry name" value="R_equi_Vir"/>
    <property type="match status" value="1"/>
</dbReference>